<dbReference type="PROSITE" id="PS00046">
    <property type="entry name" value="HISTONE_H2A"/>
    <property type="match status" value="1"/>
</dbReference>
<protein>
    <recommendedName>
        <fullName evidence="9">Histone H2A</fullName>
    </recommendedName>
</protein>
<dbReference type="InterPro" id="IPR007125">
    <property type="entry name" value="H2A/H2B/H3"/>
</dbReference>
<dbReference type="GO" id="GO:0005634">
    <property type="term" value="C:nucleus"/>
    <property type="evidence" value="ECO:0007669"/>
    <property type="project" value="UniProtKB-SubCell"/>
</dbReference>
<dbReference type="InterPro" id="IPR032458">
    <property type="entry name" value="Histone_H2A_CS"/>
</dbReference>
<feature type="compositionally biased region" description="Basic residues" evidence="10">
    <location>
        <begin position="105"/>
        <end position="115"/>
    </location>
</feature>
<evidence type="ECO:0000256" key="6">
    <source>
        <dbReference type="ARBA" id="ARBA00023125"/>
    </source>
</evidence>
<dbReference type="GO" id="GO:0030527">
    <property type="term" value="F:structural constituent of chromatin"/>
    <property type="evidence" value="ECO:0007669"/>
    <property type="project" value="InterPro"/>
</dbReference>
<evidence type="ECO:0000256" key="7">
    <source>
        <dbReference type="ARBA" id="ARBA00023242"/>
    </source>
</evidence>
<dbReference type="GO" id="GO:0000786">
    <property type="term" value="C:nucleosome"/>
    <property type="evidence" value="ECO:0007669"/>
    <property type="project" value="UniProtKB-KW"/>
</dbReference>
<dbReference type="CDD" id="cd00074">
    <property type="entry name" value="HFD_H2A"/>
    <property type="match status" value="1"/>
</dbReference>
<evidence type="ECO:0000256" key="2">
    <source>
        <dbReference type="ARBA" id="ARBA00004286"/>
    </source>
</evidence>
<reference evidence="12" key="1">
    <citation type="submission" date="2025-08" db="UniProtKB">
        <authorList>
            <consortium name="Ensembl"/>
        </authorList>
    </citation>
    <scope>IDENTIFICATION</scope>
</reference>
<dbReference type="PRINTS" id="PR00620">
    <property type="entry name" value="HISTONEH2A"/>
</dbReference>
<sequence length="146" mass="16431">KELLSPRWRARARSRCSRSSRAGLLFPVSRVDRQLRRGGFAERLEARAPVYLAAVLQWVTHKTMDAAGKISKKSKQRRILPSHLQAAVRKSSLLKQLLRGDVPRRGRRAAPRSRRVASPPKKETTKSKKRCPRPRAAPARAIAAGE</sequence>
<evidence type="ECO:0000256" key="9">
    <source>
        <dbReference type="RuleBase" id="RU003767"/>
    </source>
</evidence>
<evidence type="ECO:0000256" key="1">
    <source>
        <dbReference type="ARBA" id="ARBA00004123"/>
    </source>
</evidence>
<dbReference type="Proteomes" id="UP000694541">
    <property type="component" value="Unplaced"/>
</dbReference>
<dbReference type="InterPro" id="IPR002119">
    <property type="entry name" value="Histone_H2A"/>
</dbReference>
<comment type="subcellular location">
    <subcellularLocation>
        <location evidence="2">Chromosome</location>
    </subcellularLocation>
    <subcellularLocation>
        <location evidence="1 9">Nucleus</location>
    </subcellularLocation>
</comment>
<dbReference type="SMART" id="SM00414">
    <property type="entry name" value="H2A"/>
    <property type="match status" value="1"/>
</dbReference>
<proteinExistence type="inferred from homology"/>
<dbReference type="Gene3D" id="1.10.20.10">
    <property type="entry name" value="Histone, subunit A"/>
    <property type="match status" value="1"/>
</dbReference>
<feature type="domain" description="Core Histone H2A/H2B/H3" evidence="11">
    <location>
        <begin position="10"/>
        <end position="90"/>
    </location>
</feature>
<keyword evidence="8 9" id="KW-0544">Nucleosome core</keyword>
<evidence type="ECO:0000313" key="12">
    <source>
        <dbReference type="Ensembl" id="ENSANIP00000026849.1"/>
    </source>
</evidence>
<dbReference type="Ensembl" id="ENSANIT00000027742.1">
    <property type="protein sequence ID" value="ENSANIP00000026849.1"/>
    <property type="gene ID" value="ENSANIG00000017994.1"/>
</dbReference>
<dbReference type="Pfam" id="PF00125">
    <property type="entry name" value="Histone"/>
    <property type="match status" value="1"/>
</dbReference>
<name>A0A8B9NN07_9AVES</name>
<evidence type="ECO:0000259" key="11">
    <source>
        <dbReference type="Pfam" id="PF00125"/>
    </source>
</evidence>
<evidence type="ECO:0000313" key="13">
    <source>
        <dbReference type="Proteomes" id="UP000694541"/>
    </source>
</evidence>
<evidence type="ECO:0000256" key="5">
    <source>
        <dbReference type="ARBA" id="ARBA00022990"/>
    </source>
</evidence>
<dbReference type="GO" id="GO:0003677">
    <property type="term" value="F:DNA binding"/>
    <property type="evidence" value="ECO:0007669"/>
    <property type="project" value="UniProtKB-KW"/>
</dbReference>
<feature type="compositionally biased region" description="Low complexity" evidence="10">
    <location>
        <begin position="134"/>
        <end position="146"/>
    </location>
</feature>
<dbReference type="InterPro" id="IPR009072">
    <property type="entry name" value="Histone-fold"/>
</dbReference>
<keyword evidence="6 9" id="KW-0238">DNA-binding</keyword>
<reference evidence="12" key="2">
    <citation type="submission" date="2025-09" db="UniProtKB">
        <authorList>
            <consortium name="Ensembl"/>
        </authorList>
    </citation>
    <scope>IDENTIFICATION</scope>
</reference>
<keyword evidence="13" id="KW-1185">Reference proteome</keyword>
<dbReference type="GO" id="GO:0046982">
    <property type="term" value="F:protein heterodimerization activity"/>
    <property type="evidence" value="ECO:0007669"/>
    <property type="project" value="InterPro"/>
</dbReference>
<comment type="similarity">
    <text evidence="3 9">Belongs to the histone H2A family.</text>
</comment>
<comment type="subunit">
    <text evidence="9">The nucleosome is a histone octamer containing two molecules each of H2A, H2B, H3 and H4 assembled in one H3-H4 heterotetramer and two H2A-H2B heterodimers. The octamer wraps approximately 147 bp of DNA.</text>
</comment>
<keyword evidence="5" id="KW-0007">Acetylation</keyword>
<dbReference type="SUPFAM" id="SSF47113">
    <property type="entry name" value="Histone-fold"/>
    <property type="match status" value="1"/>
</dbReference>
<dbReference type="AlphaFoldDB" id="A0A8B9NN07"/>
<evidence type="ECO:0000256" key="3">
    <source>
        <dbReference type="ARBA" id="ARBA00010691"/>
    </source>
</evidence>
<organism evidence="12 13">
    <name type="scientific">Accipiter nisus</name>
    <name type="common">Eurasian sparrowhawk</name>
    <dbReference type="NCBI Taxonomy" id="211598"/>
    <lineage>
        <taxon>Eukaryota</taxon>
        <taxon>Metazoa</taxon>
        <taxon>Chordata</taxon>
        <taxon>Craniata</taxon>
        <taxon>Vertebrata</taxon>
        <taxon>Euteleostomi</taxon>
        <taxon>Archelosauria</taxon>
        <taxon>Archosauria</taxon>
        <taxon>Dinosauria</taxon>
        <taxon>Saurischia</taxon>
        <taxon>Theropoda</taxon>
        <taxon>Coelurosauria</taxon>
        <taxon>Aves</taxon>
        <taxon>Neognathae</taxon>
        <taxon>Neoaves</taxon>
        <taxon>Telluraves</taxon>
        <taxon>Accipitrimorphae</taxon>
        <taxon>Accipitriformes</taxon>
        <taxon>Accipitridae</taxon>
        <taxon>Accipitrinae</taxon>
        <taxon>Accipiter</taxon>
    </lineage>
</organism>
<feature type="region of interest" description="Disordered" evidence="10">
    <location>
        <begin position="95"/>
        <end position="146"/>
    </location>
</feature>
<accession>A0A8B9NN07</accession>
<evidence type="ECO:0000256" key="10">
    <source>
        <dbReference type="SAM" id="MobiDB-lite"/>
    </source>
</evidence>
<keyword evidence="4 9" id="KW-0158">Chromosome</keyword>
<dbReference type="PANTHER" id="PTHR23430">
    <property type="entry name" value="HISTONE H2A"/>
    <property type="match status" value="1"/>
</dbReference>
<keyword evidence="7 9" id="KW-0539">Nucleus</keyword>
<evidence type="ECO:0000256" key="8">
    <source>
        <dbReference type="ARBA" id="ARBA00023269"/>
    </source>
</evidence>
<evidence type="ECO:0000256" key="4">
    <source>
        <dbReference type="ARBA" id="ARBA00022454"/>
    </source>
</evidence>